<evidence type="ECO:0000256" key="4">
    <source>
        <dbReference type="ARBA" id="ARBA00022475"/>
    </source>
</evidence>
<evidence type="ECO:0000256" key="8">
    <source>
        <dbReference type="ARBA" id="ARBA00023136"/>
    </source>
</evidence>
<gene>
    <name evidence="11" type="ordered locus">DvMF_2701</name>
</gene>
<keyword evidence="5" id="KW-0997">Cell inner membrane</keyword>
<dbReference type="PANTHER" id="PTHR30413">
    <property type="entry name" value="INNER MEMBRANE TRANSPORT PERMEASE"/>
    <property type="match status" value="1"/>
</dbReference>
<dbReference type="Pfam" id="PF01061">
    <property type="entry name" value="ABC2_membrane"/>
    <property type="match status" value="1"/>
</dbReference>
<feature type="transmembrane region" description="Helical" evidence="9">
    <location>
        <begin position="153"/>
        <end position="176"/>
    </location>
</feature>
<evidence type="ECO:0000256" key="9">
    <source>
        <dbReference type="RuleBase" id="RU361157"/>
    </source>
</evidence>
<evidence type="ECO:0000256" key="1">
    <source>
        <dbReference type="ARBA" id="ARBA00004429"/>
    </source>
</evidence>
<dbReference type="HOGENOM" id="CLU_060703_3_0_7"/>
<dbReference type="InterPro" id="IPR013525">
    <property type="entry name" value="ABC2_TM"/>
</dbReference>
<feature type="transmembrane region" description="Helical" evidence="9">
    <location>
        <begin position="43"/>
        <end position="70"/>
    </location>
</feature>
<keyword evidence="4 9" id="KW-1003">Cell membrane</keyword>
<dbReference type="GO" id="GO:0140359">
    <property type="term" value="F:ABC-type transporter activity"/>
    <property type="evidence" value="ECO:0007669"/>
    <property type="project" value="InterPro"/>
</dbReference>
<accession>B8DIX9</accession>
<name>B8DIX9_NITV9</name>
<keyword evidence="3 9" id="KW-0813">Transport</keyword>
<dbReference type="STRING" id="883.DvMF_2701"/>
<evidence type="ECO:0000256" key="2">
    <source>
        <dbReference type="ARBA" id="ARBA00007783"/>
    </source>
</evidence>
<feature type="transmembrane region" description="Helical" evidence="9">
    <location>
        <begin position="118"/>
        <end position="147"/>
    </location>
</feature>
<dbReference type="PANTHER" id="PTHR30413:SF8">
    <property type="entry name" value="TRANSPORT PERMEASE PROTEIN"/>
    <property type="match status" value="1"/>
</dbReference>
<dbReference type="GO" id="GO:0005886">
    <property type="term" value="C:plasma membrane"/>
    <property type="evidence" value="ECO:0007669"/>
    <property type="project" value="UniProtKB-SubCell"/>
</dbReference>
<keyword evidence="6 9" id="KW-0812">Transmembrane</keyword>
<evidence type="ECO:0000313" key="11">
    <source>
        <dbReference type="EMBL" id="ACL09640.1"/>
    </source>
</evidence>
<proteinExistence type="inferred from homology"/>
<evidence type="ECO:0000256" key="5">
    <source>
        <dbReference type="ARBA" id="ARBA00022519"/>
    </source>
</evidence>
<dbReference type="InterPro" id="IPR047817">
    <property type="entry name" value="ABC2_TM_bact-type"/>
</dbReference>
<dbReference type="EMBL" id="CP001197">
    <property type="protein sequence ID" value="ACL09640.1"/>
    <property type="molecule type" value="Genomic_DNA"/>
</dbReference>
<organism evidence="11">
    <name type="scientific">Nitratidesulfovibrio vulgaris (strain DSM 19637 / Miyazaki F)</name>
    <name type="common">Desulfovibrio vulgaris</name>
    <dbReference type="NCBI Taxonomy" id="883"/>
    <lineage>
        <taxon>Bacteria</taxon>
        <taxon>Pseudomonadati</taxon>
        <taxon>Thermodesulfobacteriota</taxon>
        <taxon>Desulfovibrionia</taxon>
        <taxon>Desulfovibrionales</taxon>
        <taxon>Desulfovibrionaceae</taxon>
        <taxon>Nitratidesulfovibrio</taxon>
    </lineage>
</organism>
<keyword evidence="7 9" id="KW-1133">Transmembrane helix</keyword>
<dbReference type="PROSITE" id="PS51012">
    <property type="entry name" value="ABC_TM2"/>
    <property type="match status" value="1"/>
</dbReference>
<protein>
    <recommendedName>
        <fullName evidence="9">Transport permease protein</fullName>
    </recommendedName>
</protein>
<evidence type="ECO:0000259" key="10">
    <source>
        <dbReference type="PROSITE" id="PS51012"/>
    </source>
</evidence>
<reference evidence="11" key="1">
    <citation type="submission" date="2008-10" db="EMBL/GenBank/DDBJ databases">
        <title>Complete sequence of Desulfovibrio vulgaris str. 'Miyazaki F'.</title>
        <authorList>
            <person name="Lucas S."/>
            <person name="Copeland A."/>
            <person name="Lapidus A."/>
            <person name="Glavina del Rio T."/>
            <person name="Dalin E."/>
            <person name="Tice H."/>
            <person name="Bruce D."/>
            <person name="Goodwin L."/>
            <person name="Pitluck S."/>
            <person name="Sims D."/>
            <person name="Brettin T."/>
            <person name="Detter J.C."/>
            <person name="Han C."/>
            <person name="Larimer F."/>
            <person name="Land M."/>
            <person name="Hauser L."/>
            <person name="Kyrpides N."/>
            <person name="Mikhailova N."/>
            <person name="Hazen T.C."/>
            <person name="Richardson P."/>
        </authorList>
    </citation>
    <scope>NUCLEOTIDE SEQUENCE</scope>
    <source>
        <strain evidence="11">Miyazaki F</strain>
    </source>
</reference>
<dbReference type="eggNOG" id="COG1682">
    <property type="taxonomic scope" value="Bacteria"/>
</dbReference>
<feature type="transmembrane region" description="Helical" evidence="9">
    <location>
        <begin position="76"/>
        <end position="97"/>
    </location>
</feature>
<keyword evidence="8 9" id="KW-0472">Membrane</keyword>
<feature type="domain" description="ABC transmembrane type-2" evidence="10">
    <location>
        <begin position="44"/>
        <end position="266"/>
    </location>
</feature>
<comment type="subcellular location">
    <subcellularLocation>
        <location evidence="1">Cell inner membrane</location>
        <topology evidence="1">Multi-pass membrane protein</topology>
    </subcellularLocation>
    <subcellularLocation>
        <location evidence="9">Cell membrane</location>
        <topology evidence="9">Multi-pass membrane protein</topology>
    </subcellularLocation>
</comment>
<sequence length="274" mass="29982">MKCVIRPESDISIVRALREVVAARGTLFILAGKDIRVRYKQSALGLLWVILQPLMTALVYSLVFGVFAKFDAGGDVPYPVFVLSGVLLWQFFSRTLVEGGASLVVNASIIGKIYFPRAILPIVPVLVAAVDFFLSFVIIIGGSFALFDINVSIGLLWVPLVLFVAAFLSVGISFLLAPINALYRDVGIAIPFFVQLCMFVTPVVYPLSVVPDRFVWIFEYNPVATLLGLMRTAVLGVAPPSLRAIAFLCVVTAALFVFGQWVFLKNEGTIVDRM</sequence>
<evidence type="ECO:0000256" key="7">
    <source>
        <dbReference type="ARBA" id="ARBA00022989"/>
    </source>
</evidence>
<comment type="similarity">
    <text evidence="2 9">Belongs to the ABC-2 integral membrane protein family.</text>
</comment>
<dbReference type="OrthoDB" id="9786910at2"/>
<evidence type="ECO:0000256" key="6">
    <source>
        <dbReference type="ARBA" id="ARBA00022692"/>
    </source>
</evidence>
<dbReference type="KEGG" id="dvm:DvMF_2701"/>
<feature type="transmembrane region" description="Helical" evidence="9">
    <location>
        <begin position="188"/>
        <end position="208"/>
    </location>
</feature>
<evidence type="ECO:0000256" key="3">
    <source>
        <dbReference type="ARBA" id="ARBA00022448"/>
    </source>
</evidence>
<dbReference type="AlphaFoldDB" id="B8DIX9"/>
<dbReference type="GO" id="GO:0015920">
    <property type="term" value="P:lipopolysaccharide transport"/>
    <property type="evidence" value="ECO:0007669"/>
    <property type="project" value="TreeGrafter"/>
</dbReference>
<feature type="transmembrane region" description="Helical" evidence="9">
    <location>
        <begin position="245"/>
        <end position="264"/>
    </location>
</feature>